<dbReference type="Proteomes" id="UP001262410">
    <property type="component" value="Unassembled WGS sequence"/>
</dbReference>
<protein>
    <recommendedName>
        <fullName evidence="1">Zorya protein ZorC EH domain-containing protein</fullName>
    </recommendedName>
</protein>
<dbReference type="EMBL" id="JAVDPW010000005">
    <property type="protein sequence ID" value="MDR6290637.1"/>
    <property type="molecule type" value="Genomic_DNA"/>
</dbReference>
<name>A0ABU1JQP9_9PROT</name>
<comment type="caution">
    <text evidence="2">The sequence shown here is derived from an EMBL/GenBank/DDBJ whole genome shotgun (WGS) entry which is preliminary data.</text>
</comment>
<dbReference type="RefSeq" id="WP_309795195.1">
    <property type="nucleotide sequence ID" value="NZ_JAVDPW010000005.1"/>
</dbReference>
<accession>A0ABU1JQP9</accession>
<evidence type="ECO:0000259" key="1">
    <source>
        <dbReference type="Pfam" id="PF15611"/>
    </source>
</evidence>
<feature type="domain" description="Zorya protein ZorC EH" evidence="1">
    <location>
        <begin position="25"/>
        <end position="415"/>
    </location>
</feature>
<organism evidence="2 3">
    <name type="scientific">Inquilinus ginsengisoli</name>
    <dbReference type="NCBI Taxonomy" id="363840"/>
    <lineage>
        <taxon>Bacteria</taxon>
        <taxon>Pseudomonadati</taxon>
        <taxon>Pseudomonadota</taxon>
        <taxon>Alphaproteobacteria</taxon>
        <taxon>Rhodospirillales</taxon>
        <taxon>Rhodospirillaceae</taxon>
        <taxon>Inquilinus</taxon>
    </lineage>
</organism>
<evidence type="ECO:0000313" key="3">
    <source>
        <dbReference type="Proteomes" id="UP001262410"/>
    </source>
</evidence>
<dbReference type="Pfam" id="PF15611">
    <property type="entry name" value="EH_Signature"/>
    <property type="match status" value="1"/>
</dbReference>
<proteinExistence type="predicted"/>
<evidence type="ECO:0000313" key="2">
    <source>
        <dbReference type="EMBL" id="MDR6290637.1"/>
    </source>
</evidence>
<keyword evidence="3" id="KW-1185">Reference proteome</keyword>
<dbReference type="InterPro" id="IPR028943">
    <property type="entry name" value="ZorC_EH_Signature_dom"/>
</dbReference>
<reference evidence="2 3" key="1">
    <citation type="submission" date="2023-07" db="EMBL/GenBank/DDBJ databases">
        <title>Sorghum-associated microbial communities from plants grown in Nebraska, USA.</title>
        <authorList>
            <person name="Schachtman D."/>
        </authorList>
    </citation>
    <scope>NUCLEOTIDE SEQUENCE [LARGE SCALE GENOMIC DNA]</scope>
    <source>
        <strain evidence="2 3">584</strain>
    </source>
</reference>
<sequence>MSLLDRIAALPSALPSAREPVRLLQAAERVKHRFGDRHPVKPEALDALIARFTLALARWDWAGITEGQTAQIVRAWAARIAPLPAELEAFLRRELRRCTRVTLLGSLCDGFLAGWAVNHSLTVEVGQIIQERAAWLPKAWQAIFRSVPELFDAVAGALTFGRWLAAQADPYRAALGKGVSAPHGPGFMVQVHAAWLATLPEPTDEPAARRMLAWLCPAGAAVLDGDRAVQVVQRLLSPWQDRMPSTGLRTLLLNALTETYGDPRRDNPQFWAQVGEDGRRVVLRWLAGQRMEAFLDVVSRAEERIDGGDQWPARRRFWMGLYEEGRIDEAWPSFGTDAQAITDQLARTTGDSAHSSYGRQLTRRNTSLLIMRIGQNVIVEGSHNFRVHVFRQDARGCPRLYESQYDVDAFILPDHHPDARRHIGDWMSWVRARIR</sequence>
<gene>
    <name evidence="2" type="ORF">E9232_003163</name>
</gene>